<feature type="coiled-coil region" evidence="1">
    <location>
        <begin position="337"/>
        <end position="364"/>
    </location>
</feature>
<feature type="compositionally biased region" description="Acidic residues" evidence="2">
    <location>
        <begin position="236"/>
        <end position="257"/>
    </location>
</feature>
<evidence type="ECO:0000313" key="3">
    <source>
        <dbReference type="EMBL" id="CAI9730434.1"/>
    </source>
</evidence>
<dbReference type="AlphaFoldDB" id="A0AA36BA89"/>
<feature type="region of interest" description="Disordered" evidence="2">
    <location>
        <begin position="526"/>
        <end position="557"/>
    </location>
</feature>
<dbReference type="InterPro" id="IPR039350">
    <property type="entry name" value="Prospero_homeodomain"/>
</dbReference>
<dbReference type="GO" id="GO:0000978">
    <property type="term" value="F:RNA polymerase II cis-regulatory region sequence-specific DNA binding"/>
    <property type="evidence" value="ECO:0007669"/>
    <property type="project" value="TreeGrafter"/>
</dbReference>
<accession>A0AA36BA89</accession>
<dbReference type="PANTHER" id="PTHR12198">
    <property type="entry name" value="HOMEOBOX PROTEIN PROSPERO/PROX-1/CEH-26"/>
    <property type="match status" value="1"/>
</dbReference>
<dbReference type="Proteomes" id="UP001162480">
    <property type="component" value="Chromosome 11"/>
</dbReference>
<feature type="region of interest" description="Disordered" evidence="2">
    <location>
        <begin position="213"/>
        <end position="257"/>
    </location>
</feature>
<reference evidence="3" key="1">
    <citation type="submission" date="2023-08" db="EMBL/GenBank/DDBJ databases">
        <authorList>
            <person name="Alioto T."/>
            <person name="Alioto T."/>
            <person name="Gomez Garrido J."/>
        </authorList>
    </citation>
    <scope>NUCLEOTIDE SEQUENCE</scope>
</reference>
<feature type="compositionally biased region" description="Polar residues" evidence="2">
    <location>
        <begin position="290"/>
        <end position="305"/>
    </location>
</feature>
<dbReference type="GO" id="GO:0005634">
    <property type="term" value="C:nucleus"/>
    <property type="evidence" value="ECO:0007669"/>
    <property type="project" value="TreeGrafter"/>
</dbReference>
<feature type="region of interest" description="Disordered" evidence="2">
    <location>
        <begin position="290"/>
        <end position="332"/>
    </location>
</feature>
<evidence type="ECO:0000256" key="2">
    <source>
        <dbReference type="SAM" id="MobiDB-lite"/>
    </source>
</evidence>
<evidence type="ECO:0000256" key="1">
    <source>
        <dbReference type="SAM" id="Coils"/>
    </source>
</evidence>
<feature type="compositionally biased region" description="Low complexity" evidence="2">
    <location>
        <begin position="164"/>
        <end position="198"/>
    </location>
</feature>
<evidence type="ECO:0000313" key="4">
    <source>
        <dbReference type="Proteomes" id="UP001162480"/>
    </source>
</evidence>
<feature type="region of interest" description="Disordered" evidence="2">
    <location>
        <begin position="482"/>
        <end position="507"/>
    </location>
</feature>
<dbReference type="PANTHER" id="PTHR12198:SF0">
    <property type="entry name" value="HOMEOBOX PROTEIN PROSPERO"/>
    <property type="match status" value="1"/>
</dbReference>
<feature type="compositionally biased region" description="Low complexity" evidence="2">
    <location>
        <begin position="213"/>
        <end position="223"/>
    </location>
</feature>
<feature type="region of interest" description="Disordered" evidence="2">
    <location>
        <begin position="666"/>
        <end position="690"/>
    </location>
</feature>
<keyword evidence="1" id="KW-0175">Coiled coil</keyword>
<dbReference type="EMBL" id="OX597824">
    <property type="protein sequence ID" value="CAI9730434.1"/>
    <property type="molecule type" value="Genomic_DNA"/>
</dbReference>
<dbReference type="GO" id="GO:0000981">
    <property type="term" value="F:DNA-binding transcription factor activity, RNA polymerase II-specific"/>
    <property type="evidence" value="ECO:0007669"/>
    <property type="project" value="TreeGrafter"/>
</dbReference>
<feature type="region of interest" description="Disordered" evidence="2">
    <location>
        <begin position="367"/>
        <end position="400"/>
    </location>
</feature>
<sequence>MNGYDKLIQAAASRLIGYDSDLARYEVHKTVYMKQQLEDRYRSLEHMRLKNSLCANESSSSSMNKERIHSSETDIESYQLDNSCEEDRFSSSLNSPPSGPAAASSINNSRGHPDTPIPDGLPMVISRHGVGLLKTDMSNPDTSQLLREILQNKEKHQLSELAKNNNNNNNSNNNNNNNNNTNNNNNNNNNNTLNGTNTLQDSSGLITNLLKNSSQQQLKSNSSDVDKLSCHSTEGSAEESDGESTIEQMTNDEETDVGDVKGVIMSSGMDSQLIDSKEAKRARVENIITSIRHSPTHSQCDSQSMQEQRRQKRKQHQPQQHELSPEFQESKLRKIERDDLGRQLMELKNQLNDVQRKYTALCNAESSERTGEGHDDDDCHTATSLQSVTSRGSKLNGESNLNNRENIAFDNSDIDPVQLINHASQMVKEQEIATKRSTPLASMPLPSADVQGLASSLKSEIIHTVDTIVSRFVKNQALKSLENSSNETRTQDQGPKERVKSPVNNPEFPTDFYAIPRVHDKQTLYDTSCPSAPDLPRAHNRPLSFAPSHHSTPQSIPSYFAPPQVLTSPVYSSEPEQTEALSLVVNTPKKKRTKVTDTRLSPRAARALLQENCIQVPSAMADLDKHIAGSYPHILPQMLPTSVAIPNPSLQHSDILGYYREQNYLDGARSDGHSPSNDLGSPGNTNSLSEPYMMLKSEGFDVSSETDGSMALISFELH</sequence>
<organism evidence="3 4">
    <name type="scientific">Octopus vulgaris</name>
    <name type="common">Common octopus</name>
    <dbReference type="NCBI Taxonomy" id="6645"/>
    <lineage>
        <taxon>Eukaryota</taxon>
        <taxon>Metazoa</taxon>
        <taxon>Spiralia</taxon>
        <taxon>Lophotrochozoa</taxon>
        <taxon>Mollusca</taxon>
        <taxon>Cephalopoda</taxon>
        <taxon>Coleoidea</taxon>
        <taxon>Octopodiformes</taxon>
        <taxon>Octopoda</taxon>
        <taxon>Incirrata</taxon>
        <taxon>Octopodidae</taxon>
        <taxon>Octopus</taxon>
    </lineage>
</organism>
<protein>
    <submittedName>
        <fullName evidence="3">Uncharacterized protein</fullName>
    </submittedName>
</protein>
<feature type="compositionally biased region" description="Polar residues" evidence="2">
    <location>
        <begin position="673"/>
        <end position="689"/>
    </location>
</feature>
<name>A0AA36BA89_OCTVU</name>
<feature type="compositionally biased region" description="Polar residues" evidence="2">
    <location>
        <begin position="381"/>
        <end position="400"/>
    </location>
</feature>
<feature type="compositionally biased region" description="Low complexity" evidence="2">
    <location>
        <begin position="90"/>
        <end position="109"/>
    </location>
</feature>
<feature type="region of interest" description="Disordered" evidence="2">
    <location>
        <begin position="53"/>
        <end position="123"/>
    </location>
</feature>
<feature type="region of interest" description="Disordered" evidence="2">
    <location>
        <begin position="162"/>
        <end position="200"/>
    </location>
</feature>
<feature type="compositionally biased region" description="Polar residues" evidence="2">
    <location>
        <begin position="482"/>
        <end position="493"/>
    </location>
</feature>
<keyword evidence="4" id="KW-1185">Reference proteome</keyword>
<proteinExistence type="predicted"/>
<gene>
    <name evidence="3" type="ORF">OCTVUL_1B000692</name>
</gene>
<feature type="compositionally biased region" description="Basic and acidic residues" evidence="2">
    <location>
        <begin position="367"/>
        <end position="380"/>
    </location>
</feature>